<sequence>MPLVSGFSLGSPVSPTLAFWHCSLVTSLHPHRFSRSRCWELRATQIFRLHATPPSVVNFLSQPRCGGDPCFTDRHGPLDECGSTSMASGLGQHEVSMRTRFQLLQGKFIPIFKRRVMHVIHFLDWMIYMLRVLGVCPRITYREYRSNLILIGQTSKNISSPKDTPPIGKGELLEQVVELGKLAVNYSLSQPGPALNVVSMGSRDLLQANLQLVYDGLSQQEASVLQQVRDRSDLVQPGISARRAAGWFLRKLACHHPSPYSSPWQQDAGQPKIHHGALRMAKNFRNCSGCFQQLFLSKVPPYWEGVQLERYRAALARHSTTKHGSGKDSDRPVGDIGAGAKEAGNARIGVLGTSAVKKDGSIEDFVGVSAEEVDGAGKTRDISLEEEIGGEKSLAGNINPTLM</sequence>
<protein>
    <submittedName>
        <fullName evidence="1">Uncharacterized protein</fullName>
    </submittedName>
</protein>
<accession>A0ABQ9I0I4</accession>
<dbReference type="Proteomes" id="UP001159363">
    <property type="component" value="Chromosome 3"/>
</dbReference>
<reference evidence="1 2" key="1">
    <citation type="submission" date="2023-02" db="EMBL/GenBank/DDBJ databases">
        <title>LHISI_Scaffold_Assembly.</title>
        <authorList>
            <person name="Stuart O.P."/>
            <person name="Cleave R."/>
            <person name="Magrath M.J.L."/>
            <person name="Mikheyev A.S."/>
        </authorList>
    </citation>
    <scope>NUCLEOTIDE SEQUENCE [LARGE SCALE GENOMIC DNA]</scope>
    <source>
        <strain evidence="1">Daus_M_001</strain>
        <tissue evidence="1">Leg muscle</tissue>
    </source>
</reference>
<keyword evidence="2" id="KW-1185">Reference proteome</keyword>
<comment type="caution">
    <text evidence="1">The sequence shown here is derived from an EMBL/GenBank/DDBJ whole genome shotgun (WGS) entry which is preliminary data.</text>
</comment>
<proteinExistence type="predicted"/>
<name>A0ABQ9I0I4_9NEOP</name>
<evidence type="ECO:0000313" key="1">
    <source>
        <dbReference type="EMBL" id="KAJ8889824.1"/>
    </source>
</evidence>
<organism evidence="1 2">
    <name type="scientific">Dryococelus australis</name>
    <dbReference type="NCBI Taxonomy" id="614101"/>
    <lineage>
        <taxon>Eukaryota</taxon>
        <taxon>Metazoa</taxon>
        <taxon>Ecdysozoa</taxon>
        <taxon>Arthropoda</taxon>
        <taxon>Hexapoda</taxon>
        <taxon>Insecta</taxon>
        <taxon>Pterygota</taxon>
        <taxon>Neoptera</taxon>
        <taxon>Polyneoptera</taxon>
        <taxon>Phasmatodea</taxon>
        <taxon>Verophasmatodea</taxon>
        <taxon>Anareolatae</taxon>
        <taxon>Phasmatidae</taxon>
        <taxon>Eurycanthinae</taxon>
        <taxon>Dryococelus</taxon>
    </lineage>
</organism>
<gene>
    <name evidence="1" type="ORF">PR048_009328</name>
</gene>
<dbReference type="EMBL" id="JARBHB010000003">
    <property type="protein sequence ID" value="KAJ8889824.1"/>
    <property type="molecule type" value="Genomic_DNA"/>
</dbReference>
<evidence type="ECO:0000313" key="2">
    <source>
        <dbReference type="Proteomes" id="UP001159363"/>
    </source>
</evidence>